<evidence type="ECO:0000259" key="3">
    <source>
        <dbReference type="PROSITE" id="PS51206"/>
    </source>
</evidence>
<dbReference type="Proteomes" id="UP001058267">
    <property type="component" value="Chromosome"/>
</dbReference>
<gene>
    <name evidence="4" type="ORF">NQ519_04675</name>
</gene>
<keyword evidence="5" id="KW-1185">Reference proteome</keyword>
<dbReference type="SUPFAM" id="SSF52540">
    <property type="entry name" value="P-loop containing nucleoside triphosphate hydrolases"/>
    <property type="match status" value="1"/>
</dbReference>
<dbReference type="Pfam" id="PF19263">
    <property type="entry name" value="DUF5906"/>
    <property type="match status" value="1"/>
</dbReference>
<protein>
    <submittedName>
        <fullName evidence="4">DUF5906 domain-containing protein</fullName>
    </submittedName>
</protein>
<keyword evidence="2" id="KW-0067">ATP-binding</keyword>
<evidence type="ECO:0000256" key="1">
    <source>
        <dbReference type="ARBA" id="ARBA00022741"/>
    </source>
</evidence>
<sequence length="407" mass="47796">MTAKRKETGAAYLRVGTTIYKRVQQPLSSGRSIEILLAWNVETLRQDFGKDYLARIPKYDGFCTVPDHTNYRREIHGFLNRYEPIPFQPAEGDFPHIRGFLSHIFGEQVEMGYDYLQLLYLRPLQRLPVLLLVSSERNTGKTTFLNLLKLIFGGNVTFNTNEDFRSQFNDDWAGKLLICVDEVLLNRREDSERIKNLSTARSYKAEAKGRDRREVEFFGKFVLCSNNERNPVLIEAAETRYWVRRIPPLTHDDQQLLARMQTEIPGLLFFLQRRTLSTREESRLWFSPRLLATEALRRIIHYNRSKPEAEMLSIIRDILDGEKLEEYQFDVSDMVNMLEIRGIRVDHPTVRRTLTESWQLRPAPPTYYQRYTITYNGLTQRQESKTARIYTVTRKLLDELLNDVSGL</sequence>
<name>A0ABY5V9S0_9BACT</name>
<dbReference type="Gene3D" id="3.40.50.300">
    <property type="entry name" value="P-loop containing nucleotide triphosphate hydrolases"/>
    <property type="match status" value="1"/>
</dbReference>
<evidence type="ECO:0000313" key="4">
    <source>
        <dbReference type="EMBL" id="UWN66133.1"/>
    </source>
</evidence>
<evidence type="ECO:0000313" key="5">
    <source>
        <dbReference type="Proteomes" id="UP001058267"/>
    </source>
</evidence>
<reference evidence="4" key="1">
    <citation type="journal article" date="2022" name="Cell">
        <title>Design, construction, and in vivo augmentation of a complex gut microbiome.</title>
        <authorList>
            <person name="Cheng A.G."/>
            <person name="Ho P.Y."/>
            <person name="Aranda-Diaz A."/>
            <person name="Jain S."/>
            <person name="Yu F.B."/>
            <person name="Meng X."/>
            <person name="Wang M."/>
            <person name="Iakiviak M."/>
            <person name="Nagashima K."/>
            <person name="Zhao A."/>
            <person name="Murugkar P."/>
            <person name="Patil A."/>
            <person name="Atabakhsh K."/>
            <person name="Weakley A."/>
            <person name="Yan J."/>
            <person name="Brumbaugh A.R."/>
            <person name="Higginbottom S."/>
            <person name="Dimas A."/>
            <person name="Shiver A.L."/>
            <person name="Deutschbauer A."/>
            <person name="Neff N."/>
            <person name="Sonnenburg J.L."/>
            <person name="Huang K.C."/>
            <person name="Fischbach M.A."/>
        </authorList>
    </citation>
    <scope>NUCLEOTIDE SEQUENCE</scope>
    <source>
        <strain evidence="4">JC50</strain>
    </source>
</reference>
<dbReference type="InterPro" id="IPR014015">
    <property type="entry name" value="Helicase_SF3_DNA-vir"/>
</dbReference>
<dbReference type="InterPro" id="IPR045455">
    <property type="entry name" value="NrS-1_pol-like_helicase"/>
</dbReference>
<dbReference type="EMBL" id="CP102252">
    <property type="protein sequence ID" value="UWN66133.1"/>
    <property type="molecule type" value="Genomic_DNA"/>
</dbReference>
<dbReference type="RefSeq" id="WP_019152323.1">
    <property type="nucleotide sequence ID" value="NZ_CP102252.1"/>
</dbReference>
<organism evidence="4 5">
    <name type="scientific">Alistipes senegalensis JC50</name>
    <dbReference type="NCBI Taxonomy" id="1033732"/>
    <lineage>
        <taxon>Bacteria</taxon>
        <taxon>Pseudomonadati</taxon>
        <taxon>Bacteroidota</taxon>
        <taxon>Bacteroidia</taxon>
        <taxon>Bacteroidales</taxon>
        <taxon>Rikenellaceae</taxon>
        <taxon>Alistipes</taxon>
    </lineage>
</organism>
<accession>A0ABY5V9S0</accession>
<proteinExistence type="predicted"/>
<dbReference type="PROSITE" id="PS51206">
    <property type="entry name" value="SF3_HELICASE_1"/>
    <property type="match status" value="1"/>
</dbReference>
<keyword evidence="1" id="KW-0547">Nucleotide-binding</keyword>
<feature type="domain" description="SF3 helicase" evidence="3">
    <location>
        <begin position="107"/>
        <end position="315"/>
    </location>
</feature>
<dbReference type="InterPro" id="IPR027417">
    <property type="entry name" value="P-loop_NTPase"/>
</dbReference>
<evidence type="ECO:0000256" key="2">
    <source>
        <dbReference type="ARBA" id="ARBA00022840"/>
    </source>
</evidence>